<dbReference type="KEGG" id="vvi:100853813"/>
<dbReference type="EMBL" id="QGNW01001805">
    <property type="protein sequence ID" value="RVW30237.1"/>
    <property type="molecule type" value="Genomic_DNA"/>
</dbReference>
<dbReference type="PANTHER" id="PTHR46371">
    <property type="entry name" value="OS04G0464100 PROTEIN"/>
    <property type="match status" value="1"/>
</dbReference>
<protein>
    <submittedName>
        <fullName evidence="2">Heavy metal-associated isoprenylated plant protein 46</fullName>
    </submittedName>
</protein>
<dbReference type="OrthoDB" id="692882at2759"/>
<dbReference type="AlphaFoldDB" id="A0A438D4A7"/>
<sequence>MKQKVVISVSFNGNKNCQSKALKIAAGFSGVNSTALEGEDKNQIVVVGENIDVIELVKKLKKKVGFSTLNSVTLVDGEEKEEDEEEKPIEWPHHQVGIPHYYLYDVPLNRSNDCSIL</sequence>
<comment type="caution">
    <text evidence="2">The sequence shown here is derived from an EMBL/GenBank/DDBJ whole genome shotgun (WGS) entry which is preliminary data.</text>
</comment>
<dbReference type="Gene3D" id="3.30.70.100">
    <property type="match status" value="1"/>
</dbReference>
<dbReference type="PROSITE" id="PS50846">
    <property type="entry name" value="HMA_2"/>
    <property type="match status" value="1"/>
</dbReference>
<feature type="domain" description="HMA" evidence="1">
    <location>
        <begin position="2"/>
        <end position="69"/>
    </location>
</feature>
<accession>A0A438D4A7</accession>
<evidence type="ECO:0000259" key="1">
    <source>
        <dbReference type="PROSITE" id="PS50846"/>
    </source>
</evidence>
<evidence type="ECO:0000313" key="3">
    <source>
        <dbReference type="Proteomes" id="UP000288805"/>
    </source>
</evidence>
<proteinExistence type="predicted"/>
<dbReference type="Proteomes" id="UP000288805">
    <property type="component" value="Unassembled WGS sequence"/>
</dbReference>
<evidence type="ECO:0000313" key="2">
    <source>
        <dbReference type="EMBL" id="RVW30237.1"/>
    </source>
</evidence>
<name>A0A438D4A7_VITVI</name>
<dbReference type="InterPro" id="IPR044296">
    <property type="entry name" value="HIPP46"/>
</dbReference>
<organism evidence="2 3">
    <name type="scientific">Vitis vinifera</name>
    <name type="common">Grape</name>
    <dbReference type="NCBI Taxonomy" id="29760"/>
    <lineage>
        <taxon>Eukaryota</taxon>
        <taxon>Viridiplantae</taxon>
        <taxon>Streptophyta</taxon>
        <taxon>Embryophyta</taxon>
        <taxon>Tracheophyta</taxon>
        <taxon>Spermatophyta</taxon>
        <taxon>Magnoliopsida</taxon>
        <taxon>eudicotyledons</taxon>
        <taxon>Gunneridae</taxon>
        <taxon>Pentapetalae</taxon>
        <taxon>rosids</taxon>
        <taxon>Vitales</taxon>
        <taxon>Vitaceae</taxon>
        <taxon>Viteae</taxon>
        <taxon>Vitis</taxon>
    </lineage>
</organism>
<gene>
    <name evidence="2" type="primary">HIPP46_3</name>
    <name evidence="2" type="ORF">CK203_088698</name>
</gene>
<dbReference type="GO" id="GO:0046872">
    <property type="term" value="F:metal ion binding"/>
    <property type="evidence" value="ECO:0007669"/>
    <property type="project" value="InterPro"/>
</dbReference>
<dbReference type="InterPro" id="IPR006121">
    <property type="entry name" value="HMA_dom"/>
</dbReference>
<reference evidence="2 3" key="1">
    <citation type="journal article" date="2018" name="PLoS Genet.">
        <title>Population sequencing reveals clonal diversity and ancestral inbreeding in the grapevine cultivar Chardonnay.</title>
        <authorList>
            <person name="Roach M.J."/>
            <person name="Johnson D.L."/>
            <person name="Bohlmann J."/>
            <person name="van Vuuren H.J."/>
            <person name="Jones S.J."/>
            <person name="Pretorius I.S."/>
            <person name="Schmidt S.A."/>
            <person name="Borneman A.R."/>
        </authorList>
    </citation>
    <scope>NUCLEOTIDE SEQUENCE [LARGE SCALE GENOMIC DNA]</scope>
    <source>
        <strain evidence="3">cv. Chardonnay</strain>
        <tissue evidence="2">Leaf</tissue>
    </source>
</reference>